<dbReference type="InterPro" id="IPR028978">
    <property type="entry name" value="Chorismate_lyase_/UTRA_dom_sf"/>
</dbReference>
<dbReference type="InterPro" id="IPR011663">
    <property type="entry name" value="UTRA"/>
</dbReference>
<dbReference type="GO" id="GO:0003677">
    <property type="term" value="F:DNA binding"/>
    <property type="evidence" value="ECO:0007669"/>
    <property type="project" value="UniProtKB-KW"/>
</dbReference>
<dbReference type="Pfam" id="PF00392">
    <property type="entry name" value="GntR"/>
    <property type="match status" value="1"/>
</dbReference>
<organism evidence="5 6">
    <name type="scientific">Vagococcus allomyrinae</name>
    <dbReference type="NCBI Taxonomy" id="2794353"/>
    <lineage>
        <taxon>Bacteria</taxon>
        <taxon>Bacillati</taxon>
        <taxon>Bacillota</taxon>
        <taxon>Bacilli</taxon>
        <taxon>Lactobacillales</taxon>
        <taxon>Enterococcaceae</taxon>
        <taxon>Vagococcus</taxon>
    </lineage>
</organism>
<dbReference type="Gene3D" id="3.40.1410.10">
    <property type="entry name" value="Chorismate lyase-like"/>
    <property type="match status" value="1"/>
</dbReference>
<dbReference type="EMBL" id="JAEEGA010000004">
    <property type="protein sequence ID" value="MBP1040958.1"/>
    <property type="molecule type" value="Genomic_DNA"/>
</dbReference>
<dbReference type="RefSeq" id="WP_209526541.1">
    <property type="nucleotide sequence ID" value="NZ_JAEEGA010000004.1"/>
</dbReference>
<dbReference type="SMART" id="SM00866">
    <property type="entry name" value="UTRA"/>
    <property type="match status" value="1"/>
</dbReference>
<dbReference type="Proteomes" id="UP000674938">
    <property type="component" value="Unassembled WGS sequence"/>
</dbReference>
<dbReference type="SUPFAM" id="SSF46785">
    <property type="entry name" value="Winged helix' DNA-binding domain"/>
    <property type="match status" value="1"/>
</dbReference>
<keyword evidence="2" id="KW-0238">DNA-binding</keyword>
<dbReference type="PRINTS" id="PR00035">
    <property type="entry name" value="HTHGNTR"/>
</dbReference>
<dbReference type="InterPro" id="IPR050679">
    <property type="entry name" value="Bact_HTH_transcr_reg"/>
</dbReference>
<evidence type="ECO:0000256" key="1">
    <source>
        <dbReference type="ARBA" id="ARBA00023015"/>
    </source>
</evidence>
<reference evidence="5" key="1">
    <citation type="submission" date="2020-12" db="EMBL/GenBank/DDBJ databases">
        <title>Vagococcus allomyrinae sp. nov. and Enterococcus lavae sp. nov., isolated from the larvae of Allomyrina dichotoma.</title>
        <authorList>
            <person name="Lee S.D."/>
        </authorList>
    </citation>
    <scope>NUCLEOTIDE SEQUENCE</scope>
    <source>
        <strain evidence="5">BWB3-3</strain>
    </source>
</reference>
<feature type="domain" description="HTH gntR-type" evidence="4">
    <location>
        <begin position="10"/>
        <end position="76"/>
    </location>
</feature>
<dbReference type="SUPFAM" id="SSF64288">
    <property type="entry name" value="Chorismate lyase-like"/>
    <property type="match status" value="1"/>
</dbReference>
<keyword evidence="3" id="KW-0804">Transcription</keyword>
<dbReference type="GO" id="GO:0003700">
    <property type="term" value="F:DNA-binding transcription factor activity"/>
    <property type="evidence" value="ECO:0007669"/>
    <property type="project" value="InterPro"/>
</dbReference>
<evidence type="ECO:0000256" key="3">
    <source>
        <dbReference type="ARBA" id="ARBA00023163"/>
    </source>
</evidence>
<dbReference type="InterPro" id="IPR036390">
    <property type="entry name" value="WH_DNA-bd_sf"/>
</dbReference>
<dbReference type="SMART" id="SM00345">
    <property type="entry name" value="HTH_GNTR"/>
    <property type="match status" value="1"/>
</dbReference>
<dbReference type="GO" id="GO:0045892">
    <property type="term" value="P:negative regulation of DNA-templated transcription"/>
    <property type="evidence" value="ECO:0007669"/>
    <property type="project" value="TreeGrafter"/>
</dbReference>
<accession>A0A940PDS6</accession>
<dbReference type="InterPro" id="IPR000524">
    <property type="entry name" value="Tscrpt_reg_HTH_GntR"/>
</dbReference>
<name>A0A940PDS6_9ENTE</name>
<proteinExistence type="predicted"/>
<evidence type="ECO:0000259" key="4">
    <source>
        <dbReference type="PROSITE" id="PS50949"/>
    </source>
</evidence>
<evidence type="ECO:0000313" key="6">
    <source>
        <dbReference type="Proteomes" id="UP000674938"/>
    </source>
</evidence>
<dbReference type="Pfam" id="PF07702">
    <property type="entry name" value="UTRA"/>
    <property type="match status" value="1"/>
</dbReference>
<dbReference type="AlphaFoldDB" id="A0A940PDS6"/>
<comment type="caution">
    <text evidence="5">The sequence shown here is derived from an EMBL/GenBank/DDBJ whole genome shotgun (WGS) entry which is preliminary data.</text>
</comment>
<dbReference type="CDD" id="cd07377">
    <property type="entry name" value="WHTH_GntR"/>
    <property type="match status" value="1"/>
</dbReference>
<protein>
    <submittedName>
        <fullName evidence="5">GntR family transcriptional regulator</fullName>
    </submittedName>
</protein>
<evidence type="ECO:0000313" key="5">
    <source>
        <dbReference type="EMBL" id="MBP1040958.1"/>
    </source>
</evidence>
<dbReference type="Gene3D" id="1.10.10.10">
    <property type="entry name" value="Winged helix-like DNA-binding domain superfamily/Winged helix DNA-binding domain"/>
    <property type="match status" value="1"/>
</dbReference>
<evidence type="ECO:0000256" key="2">
    <source>
        <dbReference type="ARBA" id="ARBA00023125"/>
    </source>
</evidence>
<dbReference type="PANTHER" id="PTHR44846">
    <property type="entry name" value="MANNOSYL-D-GLYCERATE TRANSPORT/METABOLISM SYSTEM REPRESSOR MNGR-RELATED"/>
    <property type="match status" value="1"/>
</dbReference>
<dbReference type="PROSITE" id="PS50949">
    <property type="entry name" value="HTH_GNTR"/>
    <property type="match status" value="1"/>
</dbReference>
<sequence length="254" mass="29053">MSSIDRTSGIPIYEQLTLELSKYIERNQAGDFIPTEKELEKEYEVSRITVRKAVDQLVDKGYLEKIQGKGTRIVNTGAVGQNIGSVFSWTEEMASKNIETHTIEQSLKRITPSKKLKRELSLADNETVICLERVRTVEREPVAITINYIREKFVPGFFAEGLQKESLYQQLEELYGIQFLMADETISARDSTSLEAFKLNIKEDAAVLNVRRISYLSKNVPFEVVDMVARGDRYHYLAKLEGRKNHSIQINKPS</sequence>
<keyword evidence="6" id="KW-1185">Reference proteome</keyword>
<keyword evidence="1" id="KW-0805">Transcription regulation</keyword>
<dbReference type="InterPro" id="IPR036388">
    <property type="entry name" value="WH-like_DNA-bd_sf"/>
</dbReference>
<dbReference type="PANTHER" id="PTHR44846:SF1">
    <property type="entry name" value="MANNOSYL-D-GLYCERATE TRANSPORT_METABOLISM SYSTEM REPRESSOR MNGR-RELATED"/>
    <property type="match status" value="1"/>
</dbReference>
<gene>
    <name evidence="5" type="ORF">I6N95_08070</name>
</gene>